<dbReference type="PANTHER" id="PTHR42879:SF2">
    <property type="entry name" value="3-OXOACYL-[ACYL-CARRIER-PROTEIN] REDUCTASE FABG"/>
    <property type="match status" value="1"/>
</dbReference>
<dbReference type="InterPro" id="IPR020904">
    <property type="entry name" value="Sc_DH/Rdtase_CS"/>
</dbReference>
<dbReference type="Gene3D" id="3.40.50.720">
    <property type="entry name" value="NAD(P)-binding Rossmann-like Domain"/>
    <property type="match status" value="1"/>
</dbReference>
<dbReference type="EMBL" id="BARV01021836">
    <property type="protein sequence ID" value="GAI28158.1"/>
    <property type="molecule type" value="Genomic_DNA"/>
</dbReference>
<dbReference type="InterPro" id="IPR002347">
    <property type="entry name" value="SDR_fam"/>
</dbReference>
<comment type="caution">
    <text evidence="2">The sequence shown here is derived from an EMBL/GenBank/DDBJ whole genome shotgun (WGS) entry which is preliminary data.</text>
</comment>
<proteinExistence type="inferred from homology"/>
<dbReference type="SUPFAM" id="SSF51735">
    <property type="entry name" value="NAD(P)-binding Rossmann-fold domains"/>
    <property type="match status" value="1"/>
</dbReference>
<dbReference type="PROSITE" id="PS00061">
    <property type="entry name" value="ADH_SHORT"/>
    <property type="match status" value="1"/>
</dbReference>
<dbReference type="Pfam" id="PF13561">
    <property type="entry name" value="adh_short_C2"/>
    <property type="match status" value="1"/>
</dbReference>
<dbReference type="PANTHER" id="PTHR42879">
    <property type="entry name" value="3-OXOACYL-(ACYL-CARRIER-PROTEIN) REDUCTASE"/>
    <property type="match status" value="1"/>
</dbReference>
<reference evidence="2" key="1">
    <citation type="journal article" date="2014" name="Front. Microbiol.">
        <title>High frequency of phylogenetically diverse reductive dehalogenase-homologous genes in deep subseafloor sedimentary metagenomes.</title>
        <authorList>
            <person name="Kawai M."/>
            <person name="Futagami T."/>
            <person name="Toyoda A."/>
            <person name="Takaki Y."/>
            <person name="Nishi S."/>
            <person name="Hori S."/>
            <person name="Arai W."/>
            <person name="Tsubouchi T."/>
            <person name="Morono Y."/>
            <person name="Uchiyama I."/>
            <person name="Ito T."/>
            <person name="Fujiyama A."/>
            <person name="Inagaki F."/>
            <person name="Takami H."/>
        </authorList>
    </citation>
    <scope>NUCLEOTIDE SEQUENCE</scope>
    <source>
        <strain evidence="2">Expedition CK06-06</strain>
    </source>
</reference>
<dbReference type="InterPro" id="IPR036291">
    <property type="entry name" value="NAD(P)-bd_dom_sf"/>
</dbReference>
<organism evidence="2">
    <name type="scientific">marine sediment metagenome</name>
    <dbReference type="NCBI Taxonomy" id="412755"/>
    <lineage>
        <taxon>unclassified sequences</taxon>
        <taxon>metagenomes</taxon>
        <taxon>ecological metagenomes</taxon>
    </lineage>
</organism>
<protein>
    <recommendedName>
        <fullName evidence="3">3-oxoacyl-[acyl-carrier-protein] reductase</fullName>
    </recommendedName>
</protein>
<name>X1MA39_9ZZZZ</name>
<evidence type="ECO:0000313" key="2">
    <source>
        <dbReference type="EMBL" id="GAI28158.1"/>
    </source>
</evidence>
<dbReference type="InterPro" id="IPR050259">
    <property type="entry name" value="SDR"/>
</dbReference>
<comment type="similarity">
    <text evidence="1">Belongs to the short-chain dehydrogenases/reductases (SDR) family.</text>
</comment>
<accession>X1MA39</accession>
<gene>
    <name evidence="2" type="ORF">S06H3_36095</name>
</gene>
<dbReference type="GO" id="GO:0032787">
    <property type="term" value="P:monocarboxylic acid metabolic process"/>
    <property type="evidence" value="ECO:0007669"/>
    <property type="project" value="UniProtKB-ARBA"/>
</dbReference>
<evidence type="ECO:0000256" key="1">
    <source>
        <dbReference type="ARBA" id="ARBA00006484"/>
    </source>
</evidence>
<sequence>MIERRSGKIVNIASSSGMLGQRNAVVYSAAKAGIMGFTKALAKEVAPYGITVNSVSPGLCGSERVLAMVSEGKMKEAVKGIYLGRLAKPEEIANALLFLVSNEADYITGHNIVVDGGMTLGPE</sequence>
<dbReference type="AlphaFoldDB" id="X1MA39"/>
<evidence type="ECO:0008006" key="3">
    <source>
        <dbReference type="Google" id="ProtNLM"/>
    </source>
</evidence>
<dbReference type="PRINTS" id="PR00081">
    <property type="entry name" value="GDHRDH"/>
</dbReference>
<dbReference type="PRINTS" id="PR00080">
    <property type="entry name" value="SDRFAMILY"/>
</dbReference>